<dbReference type="RefSeq" id="WP_135286747.1">
    <property type="nucleotide sequence ID" value="NZ_SMLL01000008.1"/>
</dbReference>
<dbReference type="InterPro" id="IPR013766">
    <property type="entry name" value="Thioredoxin_domain"/>
</dbReference>
<dbReference type="InterPro" id="IPR049299">
    <property type="entry name" value="Thio2_N"/>
</dbReference>
<evidence type="ECO:0000313" key="9">
    <source>
        <dbReference type="EMBL" id="TFY96735.1"/>
    </source>
</evidence>
<dbReference type="Pfam" id="PF21352">
    <property type="entry name" value="Zn_ribbon_Thio2"/>
    <property type="match status" value="1"/>
</dbReference>
<dbReference type="OrthoDB" id="9790390at2"/>
<keyword evidence="4" id="KW-0249">Electron transport</keyword>
<comment type="similarity">
    <text evidence="1">Belongs to the thioredoxin family.</text>
</comment>
<dbReference type="GO" id="GO:0045454">
    <property type="term" value="P:cell redox homeostasis"/>
    <property type="evidence" value="ECO:0007669"/>
    <property type="project" value="TreeGrafter"/>
</dbReference>
<evidence type="ECO:0000256" key="3">
    <source>
        <dbReference type="ARBA" id="ARBA00022723"/>
    </source>
</evidence>
<feature type="domain" description="Thioredoxin" evidence="8">
    <location>
        <begin position="20"/>
        <end position="146"/>
    </location>
</feature>
<reference evidence="9 10" key="1">
    <citation type="submission" date="2019-03" db="EMBL/GenBank/DDBJ databases">
        <title>Ramlibacter rhizophilus CCTCC AB2015357, whole genome shotgun sequence.</title>
        <authorList>
            <person name="Zhang X."/>
            <person name="Feng G."/>
            <person name="Zhu H."/>
        </authorList>
    </citation>
    <scope>NUCLEOTIDE SEQUENCE [LARGE SCALE GENOMIC DNA]</scope>
    <source>
        <strain evidence="9 10">CCTCC AB2015357</strain>
    </source>
</reference>
<evidence type="ECO:0000313" key="10">
    <source>
        <dbReference type="Proteomes" id="UP000297564"/>
    </source>
</evidence>
<dbReference type="InterPro" id="IPR036249">
    <property type="entry name" value="Thioredoxin-like_sf"/>
</dbReference>
<evidence type="ECO:0000256" key="7">
    <source>
        <dbReference type="NCBIfam" id="TIGR01068"/>
    </source>
</evidence>
<evidence type="ECO:0000256" key="5">
    <source>
        <dbReference type="ARBA" id="ARBA00023157"/>
    </source>
</evidence>
<sequence length="146" mass="15977">MNDPLHLVCPHCQTVNRVRAEQLGSAPDCGRCKQALFTGRPVAVDEAAFERHVARNEIPVLVDFWAAWCGPCRMMAPAFEQAAALLEPRVRLVKLDTEQAPTLSQRLAIRSIPTLALFSGGHEIGRQAGALTRAADIAGWVGRQLR</sequence>
<dbReference type="Gene3D" id="2.30.30.380">
    <property type="entry name" value="Zn-finger domain of Sec23/24"/>
    <property type="match status" value="1"/>
</dbReference>
<dbReference type="Gene3D" id="3.40.30.10">
    <property type="entry name" value="Glutaredoxin"/>
    <property type="match status" value="1"/>
</dbReference>
<dbReference type="NCBIfam" id="NF008229">
    <property type="entry name" value="PRK10996.1"/>
    <property type="match status" value="1"/>
</dbReference>
<dbReference type="GO" id="GO:0005829">
    <property type="term" value="C:cytosol"/>
    <property type="evidence" value="ECO:0007669"/>
    <property type="project" value="TreeGrafter"/>
</dbReference>
<dbReference type="GO" id="GO:0046872">
    <property type="term" value="F:metal ion binding"/>
    <property type="evidence" value="ECO:0007669"/>
    <property type="project" value="UniProtKB-KW"/>
</dbReference>
<evidence type="ECO:0000256" key="2">
    <source>
        <dbReference type="ARBA" id="ARBA00022448"/>
    </source>
</evidence>
<dbReference type="GO" id="GO:0015035">
    <property type="term" value="F:protein-disulfide reductase activity"/>
    <property type="evidence" value="ECO:0007669"/>
    <property type="project" value="UniProtKB-UniRule"/>
</dbReference>
<proteinExistence type="inferred from homology"/>
<name>A0A4Z0BC01_9BURK</name>
<dbReference type="PANTHER" id="PTHR45663">
    <property type="entry name" value="GEO12009P1"/>
    <property type="match status" value="1"/>
</dbReference>
<keyword evidence="5" id="KW-1015">Disulfide bond</keyword>
<keyword evidence="3" id="KW-0479">Metal-binding</keyword>
<evidence type="ECO:0000256" key="1">
    <source>
        <dbReference type="ARBA" id="ARBA00008987"/>
    </source>
</evidence>
<organism evidence="9 10">
    <name type="scientific">Ramlibacter rhizophilus</name>
    <dbReference type="NCBI Taxonomy" id="1781167"/>
    <lineage>
        <taxon>Bacteria</taxon>
        <taxon>Pseudomonadati</taxon>
        <taxon>Pseudomonadota</taxon>
        <taxon>Betaproteobacteria</taxon>
        <taxon>Burkholderiales</taxon>
        <taxon>Comamonadaceae</taxon>
        <taxon>Ramlibacter</taxon>
    </lineage>
</organism>
<dbReference type="PROSITE" id="PS00194">
    <property type="entry name" value="THIOREDOXIN_1"/>
    <property type="match status" value="1"/>
</dbReference>
<comment type="caution">
    <text evidence="9">The sequence shown here is derived from an EMBL/GenBank/DDBJ whole genome shotgun (WGS) entry which is preliminary data.</text>
</comment>
<dbReference type="InterPro" id="IPR017937">
    <property type="entry name" value="Thioredoxin_CS"/>
</dbReference>
<dbReference type="InterPro" id="IPR011723">
    <property type="entry name" value="Znf/thioredoxin_put"/>
</dbReference>
<dbReference type="NCBIfam" id="TIGR02098">
    <property type="entry name" value="MJ0042_CXXC"/>
    <property type="match status" value="1"/>
</dbReference>
<keyword evidence="2" id="KW-0813">Transport</keyword>
<dbReference type="AlphaFoldDB" id="A0A4Z0BC01"/>
<dbReference type="PRINTS" id="PR00421">
    <property type="entry name" value="THIOREDOXIN"/>
</dbReference>
<gene>
    <name evidence="9" type="primary">trxC</name>
    <name evidence="9" type="ORF">EZ242_18775</name>
</gene>
<evidence type="ECO:0000259" key="8">
    <source>
        <dbReference type="PROSITE" id="PS51352"/>
    </source>
</evidence>
<dbReference type="Proteomes" id="UP000297564">
    <property type="component" value="Unassembled WGS sequence"/>
</dbReference>
<evidence type="ECO:0000256" key="6">
    <source>
        <dbReference type="ARBA" id="ARBA00023284"/>
    </source>
</evidence>
<dbReference type="Pfam" id="PF00085">
    <property type="entry name" value="Thioredoxin"/>
    <property type="match status" value="1"/>
</dbReference>
<dbReference type="PROSITE" id="PS51352">
    <property type="entry name" value="THIOREDOXIN_2"/>
    <property type="match status" value="1"/>
</dbReference>
<protein>
    <recommendedName>
        <fullName evidence="7">Thioredoxin</fullName>
    </recommendedName>
</protein>
<evidence type="ECO:0000256" key="4">
    <source>
        <dbReference type="ARBA" id="ARBA00022982"/>
    </source>
</evidence>
<dbReference type="SUPFAM" id="SSF52833">
    <property type="entry name" value="Thioredoxin-like"/>
    <property type="match status" value="1"/>
</dbReference>
<keyword evidence="10" id="KW-1185">Reference proteome</keyword>
<dbReference type="CDD" id="cd02947">
    <property type="entry name" value="TRX_family"/>
    <property type="match status" value="1"/>
</dbReference>
<accession>A0A4Z0BC01</accession>
<dbReference type="NCBIfam" id="TIGR01068">
    <property type="entry name" value="thioredoxin"/>
    <property type="match status" value="1"/>
</dbReference>
<keyword evidence="6" id="KW-0676">Redox-active center</keyword>
<dbReference type="EMBL" id="SMLL01000008">
    <property type="protein sequence ID" value="TFY96735.1"/>
    <property type="molecule type" value="Genomic_DNA"/>
</dbReference>
<dbReference type="PANTHER" id="PTHR45663:SF11">
    <property type="entry name" value="GEO12009P1"/>
    <property type="match status" value="1"/>
</dbReference>
<dbReference type="InterPro" id="IPR005746">
    <property type="entry name" value="Thioredoxin"/>
</dbReference>